<protein>
    <recommendedName>
        <fullName evidence="3">Post-transcriptional regulator</fullName>
    </recommendedName>
</protein>
<dbReference type="Pfam" id="PF13797">
    <property type="entry name" value="Post_transc_reg"/>
    <property type="match status" value="1"/>
</dbReference>
<dbReference type="AlphaFoldDB" id="C8NEY1"/>
<name>C8NEY1_9LACT</name>
<dbReference type="eggNOG" id="ENOG5033NGC">
    <property type="taxonomic scope" value="Bacteria"/>
</dbReference>
<evidence type="ECO:0008006" key="3">
    <source>
        <dbReference type="Google" id="ProtNLM"/>
    </source>
</evidence>
<evidence type="ECO:0000313" key="1">
    <source>
        <dbReference type="EMBL" id="EEW37690.1"/>
    </source>
</evidence>
<dbReference type="HOGENOM" id="CLU_161841_2_1_9"/>
<dbReference type="EMBL" id="ACKZ01000012">
    <property type="protein sequence ID" value="EEW37690.1"/>
    <property type="molecule type" value="Genomic_DNA"/>
</dbReference>
<comment type="caution">
    <text evidence="1">The sequence shown here is derived from an EMBL/GenBank/DDBJ whole genome shotgun (WGS) entry which is preliminary data.</text>
</comment>
<sequence length="91" mass="11236">MNKESLKDRHKTWFHYKVMEFNELGYETISKEDLSHYFLDYKWKKKIPENLFEQIFQINQLSINEYFDFESLEAQTNKEITLEDINLSELF</sequence>
<dbReference type="InterPro" id="IPR025716">
    <property type="entry name" value="Post-transcriptional_regulator"/>
</dbReference>
<dbReference type="STRING" id="638301.HMPREF0444_0476"/>
<proteinExistence type="predicted"/>
<dbReference type="Proteomes" id="UP000005926">
    <property type="component" value="Unassembled WGS sequence"/>
</dbReference>
<dbReference type="RefSeq" id="WP_005605609.1">
    <property type="nucleotide sequence ID" value="NZ_CP102283.1"/>
</dbReference>
<accession>C8NEY1</accession>
<reference evidence="1 2" key="1">
    <citation type="submission" date="2009-08" db="EMBL/GenBank/DDBJ databases">
        <authorList>
            <person name="Muzny D."/>
            <person name="Qin X."/>
            <person name="Deng J."/>
            <person name="Jiang H."/>
            <person name="Liu Y."/>
            <person name="Qu J."/>
            <person name="Song X.-Z."/>
            <person name="Zhang L."/>
            <person name="Thornton R."/>
            <person name="Coyle M."/>
            <person name="Francisco L."/>
            <person name="Jackson L."/>
            <person name="Javaid M."/>
            <person name="Korchina V."/>
            <person name="Kovar C."/>
            <person name="Mata R."/>
            <person name="Mathew T."/>
            <person name="Ngo R."/>
            <person name="Nguyen L."/>
            <person name="Nguyen N."/>
            <person name="Okwuonu G."/>
            <person name="Ongeri F."/>
            <person name="Pham C."/>
            <person name="Simmons D."/>
            <person name="Wilczek-Boney K."/>
            <person name="Hale W."/>
            <person name="Jakkamsetti A."/>
            <person name="Pham P."/>
            <person name="Ruth R."/>
            <person name="San Lucas F."/>
            <person name="Warren J."/>
            <person name="Zhang J."/>
            <person name="Zhao Z."/>
            <person name="Zhou C."/>
            <person name="Zhu D."/>
            <person name="Lee S."/>
            <person name="Bess C."/>
            <person name="Blankenburg K."/>
            <person name="Forbes L."/>
            <person name="Fu Q."/>
            <person name="Gubbala S."/>
            <person name="Hirani K."/>
            <person name="Jayaseelan J.C."/>
            <person name="Lara F."/>
            <person name="Munidasa M."/>
            <person name="Palculict T."/>
            <person name="Patil S."/>
            <person name="Pu L.-L."/>
            <person name="Saada N."/>
            <person name="Tang L."/>
            <person name="Weissenberger G."/>
            <person name="Zhu Y."/>
            <person name="Hemphill L."/>
            <person name="Shang Y."/>
            <person name="Youmans B."/>
            <person name="Ayvaz T."/>
            <person name="Ross M."/>
            <person name="Santibanez J."/>
            <person name="Aqrawi P."/>
            <person name="Gross S."/>
            <person name="Joshi V."/>
            <person name="Fowler G."/>
            <person name="Nazareth L."/>
            <person name="Reid J."/>
            <person name="Worley K."/>
            <person name="Petrosino J."/>
            <person name="Highlander S."/>
            <person name="Gibbs R."/>
        </authorList>
    </citation>
    <scope>NUCLEOTIDE SEQUENCE [LARGE SCALE GENOMIC DNA]</scope>
    <source>
        <strain evidence="1 2">ATCC 49175</strain>
    </source>
</reference>
<evidence type="ECO:0000313" key="2">
    <source>
        <dbReference type="Proteomes" id="UP000005926"/>
    </source>
</evidence>
<keyword evidence="2" id="KW-1185">Reference proteome</keyword>
<organism evidence="1 2">
    <name type="scientific">Granulicatella adiacens ATCC 49175</name>
    <dbReference type="NCBI Taxonomy" id="638301"/>
    <lineage>
        <taxon>Bacteria</taxon>
        <taxon>Bacillati</taxon>
        <taxon>Bacillota</taxon>
        <taxon>Bacilli</taxon>
        <taxon>Lactobacillales</taxon>
        <taxon>Carnobacteriaceae</taxon>
        <taxon>Granulicatella</taxon>
    </lineage>
</organism>
<gene>
    <name evidence="1" type="ORF">HMPREF0444_0476</name>
</gene>